<feature type="chain" id="PRO_5001939568" evidence="1">
    <location>
        <begin position="23"/>
        <end position="213"/>
    </location>
</feature>
<reference evidence="2 3" key="1">
    <citation type="journal article" date="2014" name="Int. J. Syst. Evol. Microbiol.">
        <title>Phaeodactylibacter xiamenensis gen. nov., sp. nov., a member of the family Saprospiraceae isolated from the marine alga Phaeodactylum tricornutum.</title>
        <authorList>
            <person name="Chen Z.Jr."/>
            <person name="Lei X."/>
            <person name="Lai Q."/>
            <person name="Li Y."/>
            <person name="Zhang B."/>
            <person name="Zhang J."/>
            <person name="Zhang H."/>
            <person name="Yang L."/>
            <person name="Zheng W."/>
            <person name="Tian Y."/>
            <person name="Yu Z."/>
            <person name="Xu H.Jr."/>
            <person name="Zheng T."/>
        </authorList>
    </citation>
    <scope>NUCLEOTIDE SEQUENCE [LARGE SCALE GENOMIC DNA]</scope>
    <source>
        <strain evidence="2 3">KD52</strain>
    </source>
</reference>
<proteinExistence type="predicted"/>
<dbReference type="Proteomes" id="UP000029736">
    <property type="component" value="Unassembled WGS sequence"/>
</dbReference>
<organism evidence="2 3">
    <name type="scientific">Phaeodactylibacter xiamenensis</name>
    <dbReference type="NCBI Taxonomy" id="1524460"/>
    <lineage>
        <taxon>Bacteria</taxon>
        <taxon>Pseudomonadati</taxon>
        <taxon>Bacteroidota</taxon>
        <taxon>Saprospiria</taxon>
        <taxon>Saprospirales</taxon>
        <taxon>Haliscomenobacteraceae</taxon>
        <taxon>Phaeodactylibacter</taxon>
    </lineage>
</organism>
<comment type="caution">
    <text evidence="2">The sequence shown here is derived from an EMBL/GenBank/DDBJ whole genome shotgun (WGS) entry which is preliminary data.</text>
</comment>
<sequence length="213" mass="22893">MKNILATALLGAFMLLSSTVNAQKALLDDILLDVLADDACHCISKKDIDNMSVDDLQMQLSICLMEAVGANQAAFENQYGELNPSDQAAMTKLGEQIGMKMAFKCPNVIMKLAGQQPPQGMNAAPAAQATGTVSGSFEGISGDDIATITIKEANGRTQKLLWMSYFKGSDALIQNPGSLKGKTVTVEYETIEVYSPQAKEYFDRKKVTGLSVQ</sequence>
<evidence type="ECO:0000256" key="1">
    <source>
        <dbReference type="SAM" id="SignalP"/>
    </source>
</evidence>
<evidence type="ECO:0000313" key="2">
    <source>
        <dbReference type="EMBL" id="KGE84925.1"/>
    </source>
</evidence>
<dbReference type="STRING" id="1524460.IX84_30810"/>
<accession>A0A098RYC8</accession>
<keyword evidence="1" id="KW-0732">Signal</keyword>
<dbReference type="RefSeq" id="WP_044229998.1">
    <property type="nucleotide sequence ID" value="NZ_JBKAGJ010000033.1"/>
</dbReference>
<dbReference type="OrthoDB" id="1352116at2"/>
<name>A0A098RYC8_9BACT</name>
<keyword evidence="3" id="KW-1185">Reference proteome</keyword>
<protein>
    <submittedName>
        <fullName evidence="2">Uncharacterized protein</fullName>
    </submittedName>
</protein>
<gene>
    <name evidence="2" type="ORF">IX84_30810</name>
</gene>
<dbReference type="EMBL" id="JPOS01000100">
    <property type="protein sequence ID" value="KGE84925.1"/>
    <property type="molecule type" value="Genomic_DNA"/>
</dbReference>
<dbReference type="AlphaFoldDB" id="A0A098RYC8"/>
<evidence type="ECO:0000313" key="3">
    <source>
        <dbReference type="Proteomes" id="UP000029736"/>
    </source>
</evidence>
<feature type="signal peptide" evidence="1">
    <location>
        <begin position="1"/>
        <end position="22"/>
    </location>
</feature>